<dbReference type="Pfam" id="PF00646">
    <property type="entry name" value="F-box"/>
    <property type="match status" value="2"/>
</dbReference>
<feature type="domain" description="F-box" evidence="1">
    <location>
        <begin position="477"/>
        <end position="513"/>
    </location>
</feature>
<dbReference type="InterPro" id="IPR032675">
    <property type="entry name" value="LRR_dom_sf"/>
</dbReference>
<gene>
    <name evidence="2" type="ORF">HID58_091767</name>
</gene>
<keyword evidence="3" id="KW-1185">Reference proteome</keyword>
<dbReference type="PROSITE" id="PS50181">
    <property type="entry name" value="FBOX"/>
    <property type="match status" value="1"/>
</dbReference>
<comment type="caution">
    <text evidence="2">The sequence shown here is derived from an EMBL/GenBank/DDBJ whole genome shotgun (WGS) entry which is preliminary data.</text>
</comment>
<dbReference type="Gene3D" id="3.80.10.10">
    <property type="entry name" value="Ribonuclease Inhibitor"/>
    <property type="match status" value="3"/>
</dbReference>
<dbReference type="Gene3D" id="1.20.1280.50">
    <property type="match status" value="1"/>
</dbReference>
<reference evidence="2 3" key="1">
    <citation type="submission" date="2021-05" db="EMBL/GenBank/DDBJ databases">
        <title>Genome Assembly of Synthetic Allotetraploid Brassica napus Reveals Homoeologous Exchanges between Subgenomes.</title>
        <authorList>
            <person name="Davis J.T."/>
        </authorList>
    </citation>
    <scope>NUCLEOTIDE SEQUENCE [LARGE SCALE GENOMIC DNA]</scope>
    <source>
        <strain evidence="3">cv. Da-Ae</strain>
        <tissue evidence="2">Seedling</tissue>
    </source>
</reference>
<dbReference type="SMART" id="SM00256">
    <property type="entry name" value="FBOX"/>
    <property type="match status" value="2"/>
</dbReference>
<dbReference type="InterPro" id="IPR044997">
    <property type="entry name" value="F-box_plant"/>
</dbReference>
<dbReference type="InterPro" id="IPR006553">
    <property type="entry name" value="Leu-rich_rpt_Cys-con_subtyp"/>
</dbReference>
<name>A0ABQ7WYR0_BRANA</name>
<proteinExistence type="predicted"/>
<evidence type="ECO:0000313" key="2">
    <source>
        <dbReference type="EMBL" id="KAH0847304.1"/>
    </source>
</evidence>
<dbReference type="InterPro" id="IPR055357">
    <property type="entry name" value="LRR_At1g61320_AtMIF1"/>
</dbReference>
<dbReference type="PANTHER" id="PTHR32153">
    <property type="entry name" value="OJ000223_09.16 PROTEIN"/>
    <property type="match status" value="1"/>
</dbReference>
<dbReference type="SUPFAM" id="SSF52058">
    <property type="entry name" value="L domain-like"/>
    <property type="match status" value="1"/>
</dbReference>
<organism evidence="2 3">
    <name type="scientific">Brassica napus</name>
    <name type="common">Rape</name>
    <dbReference type="NCBI Taxonomy" id="3708"/>
    <lineage>
        <taxon>Eukaryota</taxon>
        <taxon>Viridiplantae</taxon>
        <taxon>Streptophyta</taxon>
        <taxon>Embryophyta</taxon>
        <taxon>Tracheophyta</taxon>
        <taxon>Spermatophyta</taxon>
        <taxon>Magnoliopsida</taxon>
        <taxon>eudicotyledons</taxon>
        <taxon>Gunneridae</taxon>
        <taxon>Pentapetalae</taxon>
        <taxon>rosids</taxon>
        <taxon>malvids</taxon>
        <taxon>Brassicales</taxon>
        <taxon>Brassicaceae</taxon>
        <taxon>Brassiceae</taxon>
        <taxon>Brassica</taxon>
    </lineage>
</organism>
<dbReference type="CDD" id="cd22160">
    <property type="entry name" value="F-box_AtFBL13-like"/>
    <property type="match status" value="2"/>
</dbReference>
<dbReference type="Pfam" id="PF24758">
    <property type="entry name" value="LRR_At5g56370"/>
    <property type="match status" value="2"/>
</dbReference>
<dbReference type="InterPro" id="IPR053781">
    <property type="entry name" value="F-box_AtFBL13-like"/>
</dbReference>
<dbReference type="InterPro" id="IPR055411">
    <property type="entry name" value="LRR_FXL15/At3g58940/PEG3-like"/>
</dbReference>
<evidence type="ECO:0000259" key="1">
    <source>
        <dbReference type="PROSITE" id="PS50181"/>
    </source>
</evidence>
<dbReference type="EMBL" id="JAGKQM010002742">
    <property type="protein sequence ID" value="KAH0847304.1"/>
    <property type="molecule type" value="Genomic_DNA"/>
</dbReference>
<dbReference type="SUPFAM" id="SSF52047">
    <property type="entry name" value="RNI-like"/>
    <property type="match status" value="1"/>
</dbReference>
<protein>
    <recommendedName>
        <fullName evidence="1">F-box domain-containing protein</fullName>
    </recommendedName>
</protein>
<dbReference type="SMART" id="SM00367">
    <property type="entry name" value="LRR_CC"/>
    <property type="match status" value="5"/>
</dbReference>
<accession>A0ABQ7WYR0</accession>
<dbReference type="Pfam" id="PF23622">
    <property type="entry name" value="LRR_At1g61320_AtMIF1"/>
    <property type="match status" value="1"/>
</dbReference>
<dbReference type="InterPro" id="IPR001810">
    <property type="entry name" value="F-box_dom"/>
</dbReference>
<evidence type="ECO:0000313" key="3">
    <source>
        <dbReference type="Proteomes" id="UP000824890"/>
    </source>
</evidence>
<dbReference type="SUPFAM" id="SSF81383">
    <property type="entry name" value="F-box domain"/>
    <property type="match status" value="2"/>
</dbReference>
<dbReference type="Proteomes" id="UP000824890">
    <property type="component" value="Unassembled WGS sequence"/>
</dbReference>
<sequence>MFILTFTKIEKDKIIYEYMYQMKMADDKIIEGDVDLISTLPDVILQNILCFIPTKLAITTSLLSRRWRHVWCEIPSISLDVDTLTAASVNETLTRYKATKTKSFHLIITTMMGNIPHIDSWIEGAMSRDVENLSLDFLHHYYKYKLPDFFYYTYSFKQLDITLSYDRHTIFSLEYTVSWTSLQKLSLTNCSLFDEFLAKILSGCPVLKYLRLYECGELKILDLSKFLRLRILEVIRHLPVQGPRKILAPHIHCLKLHDSQLSCTLVDVASLTEANLESCNCDITKNSLYREFNGDFLQGMVLKMLEKLKNAEKLTLGRNFTQILSLAEIHGVPFPMFKVKALTLDTEICQYIIPGIERLLQNSPDLEKLTVVEGRVRFYMLVEFLDKYLKSQGFNVNKCWRSKDGASWNKYRKDLKSEHVASLVELVLKNTEKLDKMVVLLDEHFLNFKIEDVVVPTLPHNNNVTIMADDRRIKAAVDLISNLPDEILQHILCFIPIKVAITTSLLSRRWKHVWCEIPSLSLDATILTAASVNKTLSHYTAPKTKSFHLKTYRREYTPHINRWIKCAMSHNVENLSLDFWANSYPYKVPDFFYNSSSFRQLNIKLIFFHTIVPECTVSWKFLRKLSLSGCTLSDESLAKILTGCPILEYLTLCHCSELKVLDLRKSLRLRTLQIRRDMSADFLQTMLLKMLEKIQNVEKLTFGGNFIQILSLAEIRGVSFPMLKVKTLTLDTDICQYVIPGIERLLQNSPDLETLTALSRDFNSMPGKYLDQYLKSQGFNLNTCWRSTSLNNRGVDLTSEHVASFVELMLKHTKKLDKMLVLLDERFLQFEIEDVVVPTFPHNKNVNVVLCATKLMANTLTADSINKTLARYRAPKMKSFHLLNITNHKEHTIHRHFAMSRNVENLSLDVRRPYYEEYKLLDFFYNSSSFKQLNIKFAHKMVMECRYGSSWVSLQKLSLTCCSISDDSMAKILSGCPNLEYLRLYLCRKLKFLDLRNSLRLRTLEVNRNLKKRGPRQIVAPHIHCHRLVDSLTSCTLVDVGSLTEAKLDICYVQTNNPFFEFTKPDFLQLQVKVLEMLEKVQNAEKLTFGGNFIEILSLAEIRGVYFPMLKVKSLTLDTVISQYVIPGIERLLQNSPDLEKLTVRGRTSSNAILKPDQCWKSSKDGFNWNTCCVLSALLLSCADGASSDSDLAYSGNTPDAGGAGCAGCGGGCGD</sequence>
<dbReference type="InterPro" id="IPR036047">
    <property type="entry name" value="F-box-like_dom_sf"/>
</dbReference>